<evidence type="ECO:0000256" key="1">
    <source>
        <dbReference type="SAM" id="MobiDB-lite"/>
    </source>
</evidence>
<evidence type="ECO:0000313" key="2">
    <source>
        <dbReference type="EMBL" id="CAH7687184.1"/>
    </source>
</evidence>
<gene>
    <name evidence="2" type="ORF">PPACK8108_LOCUS21931</name>
</gene>
<name>A0AAV0BIZ7_PHAPC</name>
<accession>A0AAV0BIZ7</accession>
<sequence>MLRFPTSIPLRPSEFNEFKESILSQKQQQQQQNKCRGRRCEGDEQKGVSMMTGSVEETGTGVGSRDNTTDDNQMDNDGGKPDCVSHTNNHIERVLERERRQIQELSRRSKSSRVGL</sequence>
<dbReference type="EMBL" id="CALTRL010005842">
    <property type="protein sequence ID" value="CAH7687184.1"/>
    <property type="molecule type" value="Genomic_DNA"/>
</dbReference>
<keyword evidence="3" id="KW-1185">Reference proteome</keyword>
<reference evidence="2" key="1">
    <citation type="submission" date="2022-06" db="EMBL/GenBank/DDBJ databases">
        <authorList>
            <consortium name="SYNGENTA / RWTH Aachen University"/>
        </authorList>
    </citation>
    <scope>NUCLEOTIDE SEQUENCE</scope>
</reference>
<evidence type="ECO:0000313" key="3">
    <source>
        <dbReference type="Proteomes" id="UP001153365"/>
    </source>
</evidence>
<protein>
    <submittedName>
        <fullName evidence="2">Expressed protein</fullName>
    </submittedName>
</protein>
<feature type="non-terminal residue" evidence="2">
    <location>
        <position position="116"/>
    </location>
</feature>
<comment type="caution">
    <text evidence="2">The sequence shown here is derived from an EMBL/GenBank/DDBJ whole genome shotgun (WGS) entry which is preliminary data.</text>
</comment>
<dbReference type="Proteomes" id="UP001153365">
    <property type="component" value="Unassembled WGS sequence"/>
</dbReference>
<feature type="non-terminal residue" evidence="2">
    <location>
        <position position="1"/>
    </location>
</feature>
<organism evidence="2 3">
    <name type="scientific">Phakopsora pachyrhizi</name>
    <name type="common">Asian soybean rust disease fungus</name>
    <dbReference type="NCBI Taxonomy" id="170000"/>
    <lineage>
        <taxon>Eukaryota</taxon>
        <taxon>Fungi</taxon>
        <taxon>Dikarya</taxon>
        <taxon>Basidiomycota</taxon>
        <taxon>Pucciniomycotina</taxon>
        <taxon>Pucciniomycetes</taxon>
        <taxon>Pucciniales</taxon>
        <taxon>Phakopsoraceae</taxon>
        <taxon>Phakopsora</taxon>
    </lineage>
</organism>
<proteinExistence type="predicted"/>
<feature type="region of interest" description="Disordered" evidence="1">
    <location>
        <begin position="23"/>
        <end position="116"/>
    </location>
</feature>
<dbReference type="AlphaFoldDB" id="A0AAV0BIZ7"/>
<feature type="compositionally biased region" description="Basic and acidic residues" evidence="1">
    <location>
        <begin position="89"/>
        <end position="107"/>
    </location>
</feature>
<feature type="compositionally biased region" description="Low complexity" evidence="1">
    <location>
        <begin position="50"/>
        <end position="66"/>
    </location>
</feature>